<comment type="similarity">
    <text evidence="2 6">Belongs to the OST5 family.</text>
</comment>
<sequence>MIEWEGKPVAPMIPQSISGIVTFWCLTIGFIYAGIFIRNAYSTTKYNKSLTHDLKNTIISSIFLGLGIVLLFVKFGINI</sequence>
<protein>
    <recommendedName>
        <fullName evidence="6">Dolichyl-diphosphooligosaccharide-protein glycosyltransferase subunit OST5</fullName>
    </recommendedName>
</protein>
<keyword evidence="4 6" id="KW-1133">Transmembrane helix</keyword>
<comment type="function">
    <text evidence="6">Subunit of the oligosaccharyl transferase (OST) complex that catalyzes the initial transfer of a defined glycan (Glc(3)Man(9)GlcNAc(2) in eukaryotes) from the lipid carrier dolichol-pyrophosphate to an asparagine residue within an Asn-X-Ser/Thr consensus motif in nascent polypeptide chains, the first step in protein N-glycosylation. N-glycosylation occurs cotranslationally and the complex associates with the Sec61 complex at the channel-forming translocon complex that mediates protein translocation across the endoplasmic reticulum (ER). All subunits are required for a maximal enzyme activity.</text>
</comment>
<evidence type="ECO:0000313" key="8">
    <source>
        <dbReference type="Proteomes" id="UP000193920"/>
    </source>
</evidence>
<dbReference type="Pfam" id="PF05251">
    <property type="entry name" value="Ost5"/>
    <property type="match status" value="1"/>
</dbReference>
<keyword evidence="5 6" id="KW-0472">Membrane</keyword>
<evidence type="ECO:0000256" key="4">
    <source>
        <dbReference type="ARBA" id="ARBA00022989"/>
    </source>
</evidence>
<feature type="transmembrane region" description="Helical" evidence="6">
    <location>
        <begin position="12"/>
        <end position="37"/>
    </location>
</feature>
<evidence type="ECO:0000256" key="5">
    <source>
        <dbReference type="ARBA" id="ARBA00023136"/>
    </source>
</evidence>
<comment type="subunit">
    <text evidence="6">Component of the oligosaccharyltransferase (OST) complex.</text>
</comment>
<keyword evidence="8" id="KW-1185">Reference proteome</keyword>
<dbReference type="Proteomes" id="UP000193920">
    <property type="component" value="Unassembled WGS sequence"/>
</dbReference>
<feature type="transmembrane region" description="Helical" evidence="6">
    <location>
        <begin position="58"/>
        <end position="77"/>
    </location>
</feature>
<proteinExistence type="inferred from homology"/>
<evidence type="ECO:0000313" key="7">
    <source>
        <dbReference type="EMBL" id="ORY43228.1"/>
    </source>
</evidence>
<evidence type="ECO:0000256" key="3">
    <source>
        <dbReference type="ARBA" id="ARBA00022692"/>
    </source>
</evidence>
<dbReference type="OrthoDB" id="18408at2759"/>
<keyword evidence="3 6" id="KW-0812">Transmembrane</keyword>
<comment type="subcellular location">
    <subcellularLocation>
        <location evidence="1 6">Membrane</location>
        <topology evidence="1 6">Multi-pass membrane protein</topology>
    </subcellularLocation>
</comment>
<evidence type="ECO:0000256" key="2">
    <source>
        <dbReference type="ARBA" id="ARBA00009825"/>
    </source>
</evidence>
<dbReference type="EMBL" id="MCOG01000117">
    <property type="protein sequence ID" value="ORY43228.1"/>
    <property type="molecule type" value="Genomic_DNA"/>
</dbReference>
<comment type="caution">
    <text evidence="7">The sequence shown here is derived from an EMBL/GenBank/DDBJ whole genome shotgun (WGS) entry which is preliminary data.</text>
</comment>
<name>A0A1Y2C876_9FUNG</name>
<gene>
    <name evidence="7" type="ORF">LY90DRAFT_703773</name>
</gene>
<evidence type="ECO:0000256" key="6">
    <source>
        <dbReference type="RuleBase" id="RU367008"/>
    </source>
</evidence>
<dbReference type="GO" id="GO:0008250">
    <property type="term" value="C:oligosaccharyltransferase complex"/>
    <property type="evidence" value="ECO:0007669"/>
    <property type="project" value="UniProtKB-UniRule"/>
</dbReference>
<reference evidence="7 8" key="1">
    <citation type="submission" date="2016-08" db="EMBL/GenBank/DDBJ databases">
        <title>A Parts List for Fungal Cellulosomes Revealed by Comparative Genomics.</title>
        <authorList>
            <consortium name="DOE Joint Genome Institute"/>
            <person name="Haitjema C.H."/>
            <person name="Gilmore S.P."/>
            <person name="Henske J.K."/>
            <person name="Solomon K.V."/>
            <person name="De Groot R."/>
            <person name="Kuo A."/>
            <person name="Mondo S.J."/>
            <person name="Salamov A.A."/>
            <person name="Labutti K."/>
            <person name="Zhao Z."/>
            <person name="Chiniquy J."/>
            <person name="Barry K."/>
            <person name="Brewer H.M."/>
            <person name="Purvine S.O."/>
            <person name="Wright A.T."/>
            <person name="Boxma B."/>
            <person name="Van Alen T."/>
            <person name="Hackstein J.H."/>
            <person name="Baker S.E."/>
            <person name="Grigoriev I.V."/>
            <person name="O'Malley M.A."/>
        </authorList>
    </citation>
    <scope>NUCLEOTIDE SEQUENCE [LARGE SCALE GENOMIC DNA]</scope>
    <source>
        <strain evidence="7 8">G1</strain>
    </source>
</reference>
<dbReference type="GO" id="GO:0006487">
    <property type="term" value="P:protein N-linked glycosylation"/>
    <property type="evidence" value="ECO:0007669"/>
    <property type="project" value="UniProtKB-UniRule"/>
</dbReference>
<accession>A0A1Y2C876</accession>
<evidence type="ECO:0000256" key="1">
    <source>
        <dbReference type="ARBA" id="ARBA00004141"/>
    </source>
</evidence>
<organism evidence="7 8">
    <name type="scientific">Neocallimastix californiae</name>
    <dbReference type="NCBI Taxonomy" id="1754190"/>
    <lineage>
        <taxon>Eukaryota</taxon>
        <taxon>Fungi</taxon>
        <taxon>Fungi incertae sedis</taxon>
        <taxon>Chytridiomycota</taxon>
        <taxon>Chytridiomycota incertae sedis</taxon>
        <taxon>Neocallimastigomycetes</taxon>
        <taxon>Neocallimastigales</taxon>
        <taxon>Neocallimastigaceae</taxon>
        <taxon>Neocallimastix</taxon>
    </lineage>
</organism>
<dbReference type="InterPro" id="IPR007915">
    <property type="entry name" value="TMEM258/Ost5"/>
</dbReference>
<dbReference type="AlphaFoldDB" id="A0A1Y2C876"/>